<gene>
    <name evidence="2" type="ORF">SMTD_LOCUS7905</name>
</gene>
<protein>
    <recommendedName>
        <fullName evidence="1">Immunoglobulin-like beta-sandwich domain-containing protein</fullName>
    </recommendedName>
</protein>
<keyword evidence="3" id="KW-1185">Reference proteome</keyword>
<evidence type="ECO:0000313" key="3">
    <source>
        <dbReference type="Proteomes" id="UP000269396"/>
    </source>
</evidence>
<dbReference type="Pfam" id="PF00047">
    <property type="entry name" value="ig"/>
    <property type="match status" value="1"/>
</dbReference>
<dbReference type="Gene3D" id="2.60.40.10">
    <property type="entry name" value="Immunoglobulins"/>
    <property type="match status" value="1"/>
</dbReference>
<proteinExistence type="predicted"/>
<dbReference type="InterPro" id="IPR013151">
    <property type="entry name" value="Immunoglobulin_dom"/>
</dbReference>
<dbReference type="SUPFAM" id="SSF48726">
    <property type="entry name" value="Immunoglobulin"/>
    <property type="match status" value="1"/>
</dbReference>
<dbReference type="AlphaFoldDB" id="A0A183P0L9"/>
<dbReference type="InterPro" id="IPR013783">
    <property type="entry name" value="Ig-like_fold"/>
</dbReference>
<dbReference type="InterPro" id="IPR036179">
    <property type="entry name" value="Ig-like_dom_sf"/>
</dbReference>
<organism evidence="2 3">
    <name type="scientific">Schistosoma mattheei</name>
    <dbReference type="NCBI Taxonomy" id="31246"/>
    <lineage>
        <taxon>Eukaryota</taxon>
        <taxon>Metazoa</taxon>
        <taxon>Spiralia</taxon>
        <taxon>Lophotrochozoa</taxon>
        <taxon>Platyhelminthes</taxon>
        <taxon>Trematoda</taxon>
        <taxon>Digenea</taxon>
        <taxon>Strigeidida</taxon>
        <taxon>Schistosomatoidea</taxon>
        <taxon>Schistosomatidae</taxon>
        <taxon>Schistosoma</taxon>
    </lineage>
</organism>
<dbReference type="EMBL" id="UZAL01028550">
    <property type="protein sequence ID" value="VDP41987.1"/>
    <property type="molecule type" value="Genomic_DNA"/>
</dbReference>
<sequence>MANLKLGQLLKGTTMVRAVISGNPINLFYWEFEGRPIHGPNSNCLVPMPNEKYCILVVRKCTFTENYIQRQQKSGQESSLNFVNKANSKHGIIRTTLFIANLTMANYGYYTCVVETPFGTFRNSTEIFIILF</sequence>
<evidence type="ECO:0000313" key="2">
    <source>
        <dbReference type="EMBL" id="VDP41987.1"/>
    </source>
</evidence>
<accession>A0A183P0L9</accession>
<evidence type="ECO:0000259" key="1">
    <source>
        <dbReference type="Pfam" id="PF00047"/>
    </source>
</evidence>
<dbReference type="Proteomes" id="UP000269396">
    <property type="component" value="Unassembled WGS sequence"/>
</dbReference>
<reference evidence="2 3" key="1">
    <citation type="submission" date="2018-11" db="EMBL/GenBank/DDBJ databases">
        <authorList>
            <consortium name="Pathogen Informatics"/>
        </authorList>
    </citation>
    <scope>NUCLEOTIDE SEQUENCE [LARGE SCALE GENOMIC DNA]</scope>
    <source>
        <strain>Denwood</strain>
        <strain evidence="3">Zambia</strain>
    </source>
</reference>
<dbReference type="STRING" id="31246.A0A183P0L9"/>
<name>A0A183P0L9_9TREM</name>
<feature type="domain" description="Immunoglobulin-like beta-sandwich" evidence="1">
    <location>
        <begin position="75"/>
        <end position="119"/>
    </location>
</feature>